<feature type="binding site" evidence="7">
    <location>
        <position position="87"/>
    </location>
    <ligand>
        <name>[2Fe-2S] cluster</name>
        <dbReference type="ChEBI" id="CHEBI:190135"/>
    </ligand>
</feature>
<dbReference type="SUPFAM" id="SSF52833">
    <property type="entry name" value="Thioredoxin-like"/>
    <property type="match status" value="1"/>
</dbReference>
<dbReference type="InterPro" id="IPR002023">
    <property type="entry name" value="NuoE-like"/>
</dbReference>
<feature type="binding site" evidence="7">
    <location>
        <position position="123"/>
    </location>
    <ligand>
        <name>[2Fe-2S] cluster</name>
        <dbReference type="ChEBI" id="CHEBI:190135"/>
    </ligand>
</feature>
<dbReference type="NCBIfam" id="NF005722">
    <property type="entry name" value="PRK07539.1-2"/>
    <property type="match status" value="1"/>
</dbReference>
<dbReference type="PANTHER" id="PTHR10371">
    <property type="entry name" value="NADH DEHYDROGENASE UBIQUINONE FLAVOPROTEIN 2, MITOCHONDRIAL"/>
    <property type="match status" value="1"/>
</dbReference>
<comment type="caution">
    <text evidence="8">The sequence shown here is derived from an EMBL/GenBank/DDBJ whole genome shotgun (WGS) entry which is preliminary data.</text>
</comment>
<dbReference type="GO" id="GO:0046872">
    <property type="term" value="F:metal ion binding"/>
    <property type="evidence" value="ECO:0007669"/>
    <property type="project" value="UniProtKB-KW"/>
</dbReference>
<organism evidence="8">
    <name type="scientific">Desulfobacca acetoxidans</name>
    <dbReference type="NCBI Taxonomy" id="60893"/>
    <lineage>
        <taxon>Bacteria</taxon>
        <taxon>Pseudomonadati</taxon>
        <taxon>Thermodesulfobacteriota</taxon>
        <taxon>Desulfobaccia</taxon>
        <taxon>Desulfobaccales</taxon>
        <taxon>Desulfobaccaceae</taxon>
        <taxon>Desulfobacca</taxon>
    </lineage>
</organism>
<dbReference type="GO" id="GO:0003954">
    <property type="term" value="F:NADH dehydrogenase activity"/>
    <property type="evidence" value="ECO:0007669"/>
    <property type="project" value="TreeGrafter"/>
</dbReference>
<dbReference type="CDD" id="cd03064">
    <property type="entry name" value="TRX_Fd_NuoE"/>
    <property type="match status" value="1"/>
</dbReference>
<evidence type="ECO:0000256" key="7">
    <source>
        <dbReference type="PIRSR" id="PIRSR000216-1"/>
    </source>
</evidence>
<evidence type="ECO:0000256" key="2">
    <source>
        <dbReference type="ARBA" id="ARBA00022714"/>
    </source>
</evidence>
<comment type="similarity">
    <text evidence="1">Belongs to the complex I 24 kDa subunit family.</text>
</comment>
<comment type="cofactor">
    <cofactor evidence="6">
        <name>[2Fe-2S] cluster</name>
        <dbReference type="ChEBI" id="CHEBI:190135"/>
    </cofactor>
</comment>
<keyword evidence="4 7" id="KW-0408">Iron</keyword>
<feature type="binding site" evidence="7">
    <location>
        <position position="127"/>
    </location>
    <ligand>
        <name>[2Fe-2S] cluster</name>
        <dbReference type="ChEBI" id="CHEBI:190135"/>
    </ligand>
</feature>
<protein>
    <submittedName>
        <fullName evidence="8">NADH-quinone oxidoreductase subunit NuoE</fullName>
        <ecNumber evidence="8">1.6.5.11</ecNumber>
    </submittedName>
</protein>
<dbReference type="InterPro" id="IPR042128">
    <property type="entry name" value="NuoE_dom"/>
</dbReference>
<keyword evidence="2 7" id="KW-0001">2Fe-2S</keyword>
<evidence type="ECO:0000256" key="3">
    <source>
        <dbReference type="ARBA" id="ARBA00022723"/>
    </source>
</evidence>
<dbReference type="EC" id="1.6.5.11" evidence="8"/>
<keyword evidence="8" id="KW-0560">Oxidoreductase</keyword>
<sequence>MSALPNELRESLEKLIAASDHPREQVINVMYALQGHFGYFSDEAVAAAADLLSMTRLEIEELATFYDFIYREPVGKFVIHVCDGVVCWMFHEGSVFDYLCKKLGVCAGQVSEDGMFTVLPTACLGQCDRAPAMLINGVAYGPLNQEKIDQILEKLRTEYCDLVVCK</sequence>
<gene>
    <name evidence="8" type="primary">nuoE</name>
    <name evidence="8" type="ORF">ENV52_12870</name>
</gene>
<dbReference type="PIRSF" id="PIRSF000216">
    <property type="entry name" value="NADH_DH_24kDa"/>
    <property type="match status" value="1"/>
</dbReference>
<dbReference type="Gene3D" id="3.40.30.10">
    <property type="entry name" value="Glutaredoxin"/>
    <property type="match status" value="1"/>
</dbReference>
<dbReference type="Gene3D" id="1.10.10.1590">
    <property type="entry name" value="NADH-quinone oxidoreductase subunit E"/>
    <property type="match status" value="1"/>
</dbReference>
<reference evidence="8" key="1">
    <citation type="journal article" date="2020" name="mSystems">
        <title>Genome- and Community-Level Interaction Insights into Carbon Utilization and Element Cycling Functions of Hydrothermarchaeota in Hydrothermal Sediment.</title>
        <authorList>
            <person name="Zhou Z."/>
            <person name="Liu Y."/>
            <person name="Xu W."/>
            <person name="Pan J."/>
            <person name="Luo Z.H."/>
            <person name="Li M."/>
        </authorList>
    </citation>
    <scope>NUCLEOTIDE SEQUENCE [LARGE SCALE GENOMIC DNA]</scope>
    <source>
        <strain evidence="8">SpSt-767</strain>
    </source>
</reference>
<name>A0A7V6DQQ0_9BACT</name>
<dbReference type="PROSITE" id="PS01099">
    <property type="entry name" value="COMPLEX1_24K"/>
    <property type="match status" value="1"/>
</dbReference>
<keyword evidence="5 7" id="KW-0411">Iron-sulfur</keyword>
<dbReference type="InterPro" id="IPR041921">
    <property type="entry name" value="NuoE_N"/>
</dbReference>
<dbReference type="PANTHER" id="PTHR10371:SF3">
    <property type="entry name" value="NADH DEHYDROGENASE [UBIQUINONE] FLAVOPROTEIN 2, MITOCHONDRIAL"/>
    <property type="match status" value="1"/>
</dbReference>
<evidence type="ECO:0000256" key="1">
    <source>
        <dbReference type="ARBA" id="ARBA00010643"/>
    </source>
</evidence>
<feature type="binding site" evidence="7">
    <location>
        <position position="82"/>
    </location>
    <ligand>
        <name>[2Fe-2S] cluster</name>
        <dbReference type="ChEBI" id="CHEBI:190135"/>
    </ligand>
</feature>
<accession>A0A7V6DQQ0</accession>
<proteinExistence type="inferred from homology"/>
<dbReference type="GO" id="GO:0051537">
    <property type="term" value="F:2 iron, 2 sulfur cluster binding"/>
    <property type="evidence" value="ECO:0007669"/>
    <property type="project" value="UniProtKB-KW"/>
</dbReference>
<evidence type="ECO:0000256" key="5">
    <source>
        <dbReference type="ARBA" id="ARBA00023014"/>
    </source>
</evidence>
<dbReference type="InterPro" id="IPR036249">
    <property type="entry name" value="Thioredoxin-like_sf"/>
</dbReference>
<comment type="cofactor">
    <cofactor evidence="7">
        <name>[2Fe-2S] cluster</name>
        <dbReference type="ChEBI" id="CHEBI:190135"/>
    </cofactor>
    <text evidence="7">Binds 1 [2Fe-2S] cluster.</text>
</comment>
<dbReference type="EMBL" id="DTGR01000201">
    <property type="protein sequence ID" value="HHS30578.1"/>
    <property type="molecule type" value="Genomic_DNA"/>
</dbReference>
<dbReference type="Pfam" id="PF01257">
    <property type="entry name" value="2Fe-2S_thioredx"/>
    <property type="match status" value="1"/>
</dbReference>
<keyword evidence="3 7" id="KW-0479">Metal-binding</keyword>
<dbReference type="AlphaFoldDB" id="A0A7V6DQQ0"/>
<evidence type="ECO:0000313" key="8">
    <source>
        <dbReference type="EMBL" id="HHS30578.1"/>
    </source>
</evidence>
<evidence type="ECO:0000256" key="4">
    <source>
        <dbReference type="ARBA" id="ARBA00023004"/>
    </source>
</evidence>
<evidence type="ECO:0000256" key="6">
    <source>
        <dbReference type="ARBA" id="ARBA00034078"/>
    </source>
</evidence>